<protein>
    <recommendedName>
        <fullName evidence="1">YkoP-like domain-containing protein</fullName>
    </recommendedName>
</protein>
<evidence type="ECO:0000313" key="2">
    <source>
        <dbReference type="EMBL" id="MFC0274402.1"/>
    </source>
</evidence>
<comment type="caution">
    <text evidence="2">The sequence shown here is derived from an EMBL/GenBank/DDBJ whole genome shotgun (WGS) entry which is preliminary data.</text>
</comment>
<dbReference type="Pfam" id="PF22790">
    <property type="entry name" value="YkoP"/>
    <property type="match status" value="1"/>
</dbReference>
<proteinExistence type="predicted"/>
<feature type="domain" description="YkoP-like" evidence="1">
    <location>
        <begin position="2"/>
        <end position="178"/>
    </location>
</feature>
<accession>A0ABV6GL38</accession>
<evidence type="ECO:0000313" key="3">
    <source>
        <dbReference type="Proteomes" id="UP001589854"/>
    </source>
</evidence>
<gene>
    <name evidence="2" type="ORF">ACFFIX_23940</name>
</gene>
<reference evidence="2 3" key="1">
    <citation type="submission" date="2024-09" db="EMBL/GenBank/DDBJ databases">
        <authorList>
            <person name="Sun Q."/>
            <person name="Mori K."/>
        </authorList>
    </citation>
    <scope>NUCLEOTIDE SEQUENCE [LARGE SCALE GENOMIC DNA]</scope>
    <source>
        <strain evidence="2 3">CCM 7228</strain>
    </source>
</reference>
<dbReference type="Proteomes" id="UP001589854">
    <property type="component" value="Unassembled WGS sequence"/>
</dbReference>
<evidence type="ECO:0000259" key="1">
    <source>
        <dbReference type="Pfam" id="PF22790"/>
    </source>
</evidence>
<dbReference type="InterPro" id="IPR054467">
    <property type="entry name" value="YkoP-like_dom"/>
</dbReference>
<dbReference type="RefSeq" id="WP_378938612.1">
    <property type="nucleotide sequence ID" value="NZ_JBHLVO010000035.1"/>
</dbReference>
<dbReference type="EMBL" id="JBHLVO010000035">
    <property type="protein sequence ID" value="MFC0274402.1"/>
    <property type="molecule type" value="Genomic_DNA"/>
</dbReference>
<keyword evidence="3" id="KW-1185">Reference proteome</keyword>
<organism evidence="2 3">
    <name type="scientific">Metabacillus herbersteinensis</name>
    <dbReference type="NCBI Taxonomy" id="283816"/>
    <lineage>
        <taxon>Bacteria</taxon>
        <taxon>Bacillati</taxon>
        <taxon>Bacillota</taxon>
        <taxon>Bacilli</taxon>
        <taxon>Bacillales</taxon>
        <taxon>Bacillaceae</taxon>
        <taxon>Metabacillus</taxon>
    </lineage>
</organism>
<name>A0ABV6GL38_9BACI</name>
<sequence>MRSYILSFWNVLDPLYYLLTRLEYIDRHSGIFRVRLTKYKGRTVILSDGTLIKKNDKLVKIHLHNSRILSELQYVPCSVRRGRTIFKRIFKSMPTLAEYIHNHKNSNEIKGAIGITMLHKGAEKLGFEIIQPCNMFYRLFKSMSQFPIFLLSSGRPKTLKIPDTYYLFISKEKLLQTYQKLTEEDIKYRDQ</sequence>